<dbReference type="GO" id="GO:0009507">
    <property type="term" value="C:chloroplast"/>
    <property type="evidence" value="ECO:0007669"/>
    <property type="project" value="UniProtKB-SubCell"/>
</dbReference>
<dbReference type="InterPro" id="IPR005880">
    <property type="entry name" value="Ribosomal_uL2_bac/org-type"/>
</dbReference>
<dbReference type="SMART" id="SM01383">
    <property type="entry name" value="Ribosomal_L2"/>
    <property type="match status" value="1"/>
</dbReference>
<comment type="subcellular location">
    <subcellularLocation>
        <location evidence="1">Plastid</location>
        <location evidence="1">Chloroplast</location>
    </subcellularLocation>
</comment>
<protein>
    <submittedName>
        <fullName evidence="10">Ribosomal protein L2</fullName>
    </submittedName>
</protein>
<name>A0A2U9GIR3_9STRA</name>
<evidence type="ECO:0000256" key="7">
    <source>
        <dbReference type="SAM" id="MobiDB-lite"/>
    </source>
</evidence>
<dbReference type="PIRSF" id="PIRSF002158">
    <property type="entry name" value="Ribosomal_L2"/>
    <property type="match status" value="1"/>
</dbReference>
<evidence type="ECO:0000256" key="2">
    <source>
        <dbReference type="ARBA" id="ARBA00005636"/>
    </source>
</evidence>
<dbReference type="InterPro" id="IPR022671">
    <property type="entry name" value="Ribosomal_uL2_CS"/>
</dbReference>
<feature type="domain" description="Large ribosomal subunit protein uL2 RNA-binding" evidence="9">
    <location>
        <begin position="42"/>
        <end position="118"/>
    </location>
</feature>
<evidence type="ECO:0000256" key="6">
    <source>
        <dbReference type="ARBA" id="ARBA00023274"/>
    </source>
</evidence>
<accession>A0A2U9GIR3</accession>
<dbReference type="GO" id="GO:0032543">
    <property type="term" value="P:mitochondrial translation"/>
    <property type="evidence" value="ECO:0007669"/>
    <property type="project" value="TreeGrafter"/>
</dbReference>
<dbReference type="Pfam" id="PF03947">
    <property type="entry name" value="Ribosomal_L2_C"/>
    <property type="match status" value="1"/>
</dbReference>
<dbReference type="NCBIfam" id="TIGR01171">
    <property type="entry name" value="rplB_bact"/>
    <property type="match status" value="1"/>
</dbReference>
<reference evidence="10" key="1">
    <citation type="journal article" date="2018" name="Genome Biol. Evol.">
        <title>Recurrent loss, horizontal transfer, and the obscure origins of mitochondrial introns in diatoms (Bacillariophyta).</title>
        <authorList>
            <person name="Guillory W.X."/>
            <person name="Onyshchenko A."/>
            <person name="Ruck E.C."/>
            <person name="Parks M."/>
            <person name="Nakov T."/>
            <person name="Wickett N.J."/>
            <person name="Alverson A.J."/>
        </authorList>
    </citation>
    <scope>NUCLEOTIDE SEQUENCE</scope>
</reference>
<evidence type="ECO:0000259" key="8">
    <source>
        <dbReference type="SMART" id="SM01382"/>
    </source>
</evidence>
<dbReference type="PANTHER" id="PTHR13691">
    <property type="entry name" value="RIBOSOMAL PROTEIN L2"/>
    <property type="match status" value="1"/>
</dbReference>
<dbReference type="SUPFAM" id="SSF50104">
    <property type="entry name" value="Translation proteins SH3-like domain"/>
    <property type="match status" value="1"/>
</dbReference>
<evidence type="ECO:0000256" key="1">
    <source>
        <dbReference type="ARBA" id="ARBA00004229"/>
    </source>
</evidence>
<dbReference type="InterPro" id="IPR022666">
    <property type="entry name" value="Ribosomal_uL2_RNA-bd_dom"/>
</dbReference>
<evidence type="ECO:0000256" key="4">
    <source>
        <dbReference type="ARBA" id="ARBA00022640"/>
    </source>
</evidence>
<dbReference type="PROSITE" id="PS00467">
    <property type="entry name" value="RIBOSOMAL_L2"/>
    <property type="match status" value="1"/>
</dbReference>
<organism evidence="10">
    <name type="scientific">Psammoneis japonica</name>
    <dbReference type="NCBI Taxonomy" id="517775"/>
    <lineage>
        <taxon>Eukaryota</taxon>
        <taxon>Sar</taxon>
        <taxon>Stramenopiles</taxon>
        <taxon>Ochrophyta</taxon>
        <taxon>Bacillariophyta</taxon>
        <taxon>Mediophyceae</taxon>
        <taxon>Biddulphiophycidae</taxon>
        <taxon>Triceratiales</taxon>
        <taxon>Plagiogrammaceae</taxon>
        <taxon>Psammoneis</taxon>
    </lineage>
</organism>
<dbReference type="GO" id="GO:0005762">
    <property type="term" value="C:mitochondrial large ribosomal subunit"/>
    <property type="evidence" value="ECO:0007669"/>
    <property type="project" value="TreeGrafter"/>
</dbReference>
<keyword evidence="10" id="KW-0496">Mitochondrion</keyword>
<dbReference type="GO" id="GO:0003735">
    <property type="term" value="F:structural constituent of ribosome"/>
    <property type="evidence" value="ECO:0007669"/>
    <property type="project" value="InterPro"/>
</dbReference>
<dbReference type="InterPro" id="IPR008991">
    <property type="entry name" value="Translation_prot_SH3-like_sf"/>
</dbReference>
<evidence type="ECO:0000256" key="3">
    <source>
        <dbReference type="ARBA" id="ARBA00022528"/>
    </source>
</evidence>
<dbReference type="InterPro" id="IPR014726">
    <property type="entry name" value="Ribosomal_uL2_dom3"/>
</dbReference>
<evidence type="ECO:0000259" key="9">
    <source>
        <dbReference type="SMART" id="SM01383"/>
    </source>
</evidence>
<sequence length="269" mass="29519">MTLQVVNPITPSQRELVKLKKNHLAKTPTIKSQLTSLKNTSGRNNTGKITAYHKGGGHKQKYRKINFYRTIASLGIITSLEYDPNRTANIASVYDFLTNKYFYILAPKNLNIGDIVKAGPNAEAKVGHSLPISKIPVGSLIHNISPKKKKQAQISRAAGTFSQLIEKTSKYGRIQLSSGEQRFLSVDCFATIGIVSNELLFLTNLSKAGRARWLNKRPRVRGVAMNPIDHPHGGGEGKTSGNSLTPWGKSSKGGRTSRSTNNLILKKND</sequence>
<comment type="similarity">
    <text evidence="2">Belongs to the universal ribosomal protein uL2 family.</text>
</comment>
<dbReference type="Pfam" id="PF00181">
    <property type="entry name" value="Ribosomal_L2_N"/>
    <property type="match status" value="1"/>
</dbReference>
<keyword evidence="3" id="KW-0150">Chloroplast</keyword>
<dbReference type="GO" id="GO:0016740">
    <property type="term" value="F:transferase activity"/>
    <property type="evidence" value="ECO:0007669"/>
    <property type="project" value="InterPro"/>
</dbReference>
<keyword evidence="4" id="KW-0934">Plastid</keyword>
<dbReference type="RefSeq" id="YP_009495524.1">
    <property type="nucleotide sequence ID" value="NC_037989.1"/>
</dbReference>
<proteinExistence type="inferred from homology"/>
<feature type="compositionally biased region" description="Low complexity" evidence="7">
    <location>
        <begin position="248"/>
        <end position="260"/>
    </location>
</feature>
<dbReference type="SUPFAM" id="SSF50249">
    <property type="entry name" value="Nucleic acid-binding proteins"/>
    <property type="match status" value="1"/>
</dbReference>
<dbReference type="EMBL" id="MG148339">
    <property type="protein sequence ID" value="AWQ64254.1"/>
    <property type="molecule type" value="Genomic_DNA"/>
</dbReference>
<dbReference type="InterPro" id="IPR002171">
    <property type="entry name" value="Ribosomal_uL2"/>
</dbReference>
<feature type="domain" description="Large ribosomal subunit protein uL2 C-terminal" evidence="8">
    <location>
        <begin position="124"/>
        <end position="250"/>
    </location>
</feature>
<dbReference type="PANTHER" id="PTHR13691:SF5">
    <property type="entry name" value="LARGE RIBOSOMAL SUBUNIT PROTEIN UL2M"/>
    <property type="match status" value="1"/>
</dbReference>
<dbReference type="InterPro" id="IPR022669">
    <property type="entry name" value="Ribosomal_uL2_C"/>
</dbReference>
<dbReference type="SMART" id="SM01382">
    <property type="entry name" value="Ribosomal_L2_C"/>
    <property type="match status" value="1"/>
</dbReference>
<evidence type="ECO:0000256" key="5">
    <source>
        <dbReference type="ARBA" id="ARBA00022980"/>
    </source>
</evidence>
<feature type="region of interest" description="Disordered" evidence="7">
    <location>
        <begin position="224"/>
        <end position="269"/>
    </location>
</feature>
<dbReference type="InterPro" id="IPR014722">
    <property type="entry name" value="Rib_uL2_dom2"/>
</dbReference>
<geneLocation type="mitochondrion" evidence="10"/>
<evidence type="ECO:0000313" key="10">
    <source>
        <dbReference type="EMBL" id="AWQ64254.1"/>
    </source>
</evidence>
<keyword evidence="5 10" id="KW-0689">Ribosomal protein</keyword>
<dbReference type="Gene3D" id="2.30.30.30">
    <property type="match status" value="1"/>
</dbReference>
<gene>
    <name evidence="10" type="primary">rpl2</name>
</gene>
<dbReference type="InterPro" id="IPR012340">
    <property type="entry name" value="NA-bd_OB-fold"/>
</dbReference>
<dbReference type="GeneID" id="36957500"/>
<keyword evidence="6" id="KW-0687">Ribonucleoprotein</keyword>
<dbReference type="GO" id="GO:0003723">
    <property type="term" value="F:RNA binding"/>
    <property type="evidence" value="ECO:0007669"/>
    <property type="project" value="InterPro"/>
</dbReference>
<dbReference type="FunFam" id="4.10.950.10:FF:000001">
    <property type="entry name" value="50S ribosomal protein L2"/>
    <property type="match status" value="1"/>
</dbReference>
<dbReference type="Gene3D" id="4.10.950.10">
    <property type="entry name" value="Ribosomal protein L2, domain 3"/>
    <property type="match status" value="1"/>
</dbReference>
<dbReference type="AlphaFoldDB" id="A0A2U9GIR3"/>
<dbReference type="Gene3D" id="2.40.50.140">
    <property type="entry name" value="Nucleic acid-binding proteins"/>
    <property type="match status" value="1"/>
</dbReference>